<proteinExistence type="predicted"/>
<accession>A0A482JBX2</accession>
<evidence type="ECO:0000259" key="1">
    <source>
        <dbReference type="Pfam" id="PF23794"/>
    </source>
</evidence>
<evidence type="ECO:0000313" key="2">
    <source>
        <dbReference type="EMBL" id="QBP31103.1"/>
    </source>
</evidence>
<dbReference type="Proteomes" id="UP000294688">
    <property type="component" value="Segment"/>
</dbReference>
<gene>
    <name evidence="2" type="primary">85</name>
    <name evidence="2" type="ORF">SEA_REFUGE_85</name>
</gene>
<dbReference type="InterPro" id="IPR056577">
    <property type="entry name" value="Phage_Gp84"/>
</dbReference>
<organism evidence="2 3">
    <name type="scientific">Mycobacterium phage Refuge</name>
    <dbReference type="NCBI Taxonomy" id="2517967"/>
    <lineage>
        <taxon>Viruses</taxon>
        <taxon>Duplodnaviria</taxon>
        <taxon>Heunggongvirae</taxon>
        <taxon>Uroviricota</taxon>
        <taxon>Caudoviricetes</taxon>
        <taxon>Refugevirus</taxon>
        <taxon>Refugevirus refuge</taxon>
    </lineage>
</organism>
<reference evidence="2 3" key="1">
    <citation type="submission" date="2019-02" db="EMBL/GenBank/DDBJ databases">
        <authorList>
            <person name="Borges K.M."/>
            <person name="Daniels K.G."/>
            <person name="Guerrette L.R."/>
            <person name="Hannigan S.R."/>
            <person name="Hodsdon B.M."/>
            <person name="Krystek B.N."/>
            <person name="Paluszek M.C."/>
            <person name="Pettit J.E."/>
            <person name="Riccardi S.G."/>
            <person name="Rossignol A."/>
            <person name="Verrell S.C."/>
            <person name="Divens A.M."/>
            <person name="Garlena R.A."/>
            <person name="Russell D.A."/>
            <person name="Pope W.H."/>
            <person name="Jacobs-Sera D."/>
            <person name="Hatfull G.F."/>
        </authorList>
    </citation>
    <scope>NUCLEOTIDE SEQUENCE [LARGE SCALE GENOMIC DNA]</scope>
</reference>
<dbReference type="RefSeq" id="YP_010061782.1">
    <property type="nucleotide sequence ID" value="NC_054786.1"/>
</dbReference>
<keyword evidence="3" id="KW-1185">Reference proteome</keyword>
<evidence type="ECO:0000313" key="3">
    <source>
        <dbReference type="Proteomes" id="UP000294688"/>
    </source>
</evidence>
<dbReference type="EMBL" id="MK494113">
    <property type="protein sequence ID" value="QBP31103.1"/>
    <property type="molecule type" value="Genomic_DNA"/>
</dbReference>
<name>A0A482JBX2_9CAUD</name>
<feature type="domain" description="Gp84-like" evidence="1">
    <location>
        <begin position="1"/>
        <end position="70"/>
    </location>
</feature>
<dbReference type="Pfam" id="PF23794">
    <property type="entry name" value="Phage_Gp84"/>
    <property type="match status" value="1"/>
</dbReference>
<dbReference type="KEGG" id="vg:64871399"/>
<sequence length="71" mass="7857">MFTLTATRHRDDAEVTISASHRQVLIDHLEASARRQGITFDHVTNNIIDGGFLYLGSDQTNAVGTWEVKSA</sequence>
<protein>
    <recommendedName>
        <fullName evidence="1">Gp84-like domain-containing protein</fullName>
    </recommendedName>
</protein>
<dbReference type="GeneID" id="64871399"/>